<feature type="region of interest" description="Disordered" evidence="3">
    <location>
        <begin position="80"/>
        <end position="112"/>
    </location>
</feature>
<feature type="region of interest" description="Disordered" evidence="3">
    <location>
        <begin position="338"/>
        <end position="360"/>
    </location>
</feature>
<comment type="caution">
    <text evidence="5">The sequence shown here is derived from an EMBL/GenBank/DDBJ whole genome shotgun (WGS) entry which is preliminary data.</text>
</comment>
<dbReference type="Proteomes" id="UP001163046">
    <property type="component" value="Unassembled WGS sequence"/>
</dbReference>
<dbReference type="InterPro" id="IPR013961">
    <property type="entry name" value="RAI1"/>
</dbReference>
<keyword evidence="2" id="KW-0378">Hydrolase</keyword>
<dbReference type="EC" id="3.6.1.-" evidence="2"/>
<dbReference type="PANTHER" id="PTHR12395:SF9">
    <property type="entry name" value="DECAPPING AND EXORIBONUCLEASE PROTEIN"/>
    <property type="match status" value="1"/>
</dbReference>
<keyword evidence="2" id="KW-0540">Nuclease</keyword>
<dbReference type="OrthoDB" id="5987680at2759"/>
<organism evidence="5 6">
    <name type="scientific">Desmophyllum pertusum</name>
    <dbReference type="NCBI Taxonomy" id="174260"/>
    <lineage>
        <taxon>Eukaryota</taxon>
        <taxon>Metazoa</taxon>
        <taxon>Cnidaria</taxon>
        <taxon>Anthozoa</taxon>
        <taxon>Hexacorallia</taxon>
        <taxon>Scleractinia</taxon>
        <taxon>Caryophylliina</taxon>
        <taxon>Caryophylliidae</taxon>
        <taxon>Desmophyllum</taxon>
    </lineage>
</organism>
<keyword evidence="6" id="KW-1185">Reference proteome</keyword>
<comment type="function">
    <text evidence="2">Decapping enzyme for NAD-capped RNAs: specifically hydrolyzes the nicotinamide adenine dinucleotide (NAD) cap from a subset of RNAs by removing the entire NAD moiety from the 5'-end of an NAD-capped RNA.</text>
</comment>
<dbReference type="GO" id="GO:0005829">
    <property type="term" value="C:cytosol"/>
    <property type="evidence" value="ECO:0007669"/>
    <property type="project" value="TreeGrafter"/>
</dbReference>
<dbReference type="InterPro" id="IPR039039">
    <property type="entry name" value="RAI1-like_fam"/>
</dbReference>
<dbReference type="GO" id="GO:0003723">
    <property type="term" value="F:RNA binding"/>
    <property type="evidence" value="ECO:0007669"/>
    <property type="project" value="UniProtKB-KW"/>
</dbReference>
<dbReference type="GO" id="GO:0000956">
    <property type="term" value="P:nuclear-transcribed mRNA catabolic process"/>
    <property type="evidence" value="ECO:0007669"/>
    <property type="project" value="TreeGrafter"/>
</dbReference>
<evidence type="ECO:0000259" key="4">
    <source>
        <dbReference type="Pfam" id="PF08652"/>
    </source>
</evidence>
<feature type="domain" description="RAI1-like" evidence="4">
    <location>
        <begin position="4"/>
        <end position="173"/>
    </location>
</feature>
<sequence>MFASRLDVDFVTSRGNLERILEVQTGQDGKGWTMVATRYRGTVYLSHVPVHIEEKQTLTDFEKKLSHWGKRFEVEVTKSCGTSSEDDAASAQATSLPGDSSAAPHENEVERHDPLKAYPGFYSVVRFELENHRIVLRAEVDALMPDPDEHQNPVLDYVELKVTTEENFHHDEQQIPPSTNYVELKVATQNIISAPQIFNQKRLVPWWCQSIVSGTPLIVYGIRDEDGHVKSIEQVKTDDIPDRVGQNNLNKDKYLLFLSEMLSWIKNIVCVEDVAVVYAFQWDSNTPSRGVTATALPDANSFLPKWYVNKMEDYFARAWRQQRRKEEKREMAEEEEDYFMRKQWQSPHTSEEDIREDYDGESSSLLAEEWFYRQSSPYSHGRRRKRTDKTIR</sequence>
<reference evidence="5" key="1">
    <citation type="submission" date="2023-01" db="EMBL/GenBank/DDBJ databases">
        <title>Genome assembly of the deep-sea coral Lophelia pertusa.</title>
        <authorList>
            <person name="Herrera S."/>
            <person name="Cordes E."/>
        </authorList>
    </citation>
    <scope>NUCLEOTIDE SEQUENCE</scope>
    <source>
        <strain evidence="5">USNM1676648</strain>
        <tissue evidence="5">Polyp</tissue>
    </source>
</reference>
<gene>
    <name evidence="5" type="ORF">OS493_036710</name>
</gene>
<evidence type="ECO:0000256" key="1">
    <source>
        <dbReference type="ARBA" id="ARBA00006562"/>
    </source>
</evidence>
<protein>
    <recommendedName>
        <fullName evidence="2">Decapping nuclease</fullName>
        <ecNumber evidence="2">3.6.1.-</ecNumber>
    </recommendedName>
</protein>
<dbReference type="EMBL" id="MU825936">
    <property type="protein sequence ID" value="KAJ7382159.1"/>
    <property type="molecule type" value="Genomic_DNA"/>
</dbReference>
<dbReference type="GO" id="GO:0000166">
    <property type="term" value="F:nucleotide binding"/>
    <property type="evidence" value="ECO:0007669"/>
    <property type="project" value="UniProtKB-KW"/>
</dbReference>
<keyword evidence="2" id="KW-0479">Metal-binding</keyword>
<dbReference type="PANTHER" id="PTHR12395">
    <property type="entry name" value="DOM-3 RELATED"/>
    <property type="match status" value="1"/>
</dbReference>
<keyword evidence="2" id="KW-0547">Nucleotide-binding</keyword>
<evidence type="ECO:0000256" key="3">
    <source>
        <dbReference type="SAM" id="MobiDB-lite"/>
    </source>
</evidence>
<accession>A0A9W9ZJN3</accession>
<dbReference type="AlphaFoldDB" id="A0A9W9ZJN3"/>
<evidence type="ECO:0000256" key="2">
    <source>
        <dbReference type="RuleBase" id="RU367113"/>
    </source>
</evidence>
<dbReference type="GO" id="GO:0004518">
    <property type="term" value="F:nuclease activity"/>
    <property type="evidence" value="ECO:0007669"/>
    <property type="project" value="UniProtKB-KW"/>
</dbReference>
<comment type="cofactor">
    <cofactor evidence="2">
        <name>a divalent metal cation</name>
        <dbReference type="ChEBI" id="CHEBI:60240"/>
    </cofactor>
</comment>
<keyword evidence="2" id="KW-0539">Nucleus</keyword>
<name>A0A9W9ZJN3_9CNID</name>
<dbReference type="Pfam" id="PF08652">
    <property type="entry name" value="RAI1"/>
    <property type="match status" value="2"/>
</dbReference>
<dbReference type="GO" id="GO:0034353">
    <property type="term" value="F:mRNA 5'-diphosphatase activity"/>
    <property type="evidence" value="ECO:0007669"/>
    <property type="project" value="TreeGrafter"/>
</dbReference>
<dbReference type="GO" id="GO:0005634">
    <property type="term" value="C:nucleus"/>
    <property type="evidence" value="ECO:0007669"/>
    <property type="project" value="UniProtKB-SubCell"/>
</dbReference>
<dbReference type="GO" id="GO:0110155">
    <property type="term" value="P:NAD-cap decapping"/>
    <property type="evidence" value="ECO:0007669"/>
    <property type="project" value="TreeGrafter"/>
</dbReference>
<evidence type="ECO:0000313" key="5">
    <source>
        <dbReference type="EMBL" id="KAJ7382159.1"/>
    </source>
</evidence>
<feature type="domain" description="RAI1-like" evidence="4">
    <location>
        <begin position="177"/>
        <end position="308"/>
    </location>
</feature>
<evidence type="ECO:0000313" key="6">
    <source>
        <dbReference type="Proteomes" id="UP001163046"/>
    </source>
</evidence>
<comment type="similarity">
    <text evidence="1 2">Belongs to the DXO/Dom3Z family.</text>
</comment>
<comment type="subcellular location">
    <subcellularLocation>
        <location evidence="2">Nucleus</location>
    </subcellularLocation>
</comment>
<proteinExistence type="inferred from homology"/>
<keyword evidence="2" id="KW-0694">RNA-binding</keyword>
<dbReference type="GO" id="GO:0046872">
    <property type="term" value="F:metal ion binding"/>
    <property type="evidence" value="ECO:0007669"/>
    <property type="project" value="UniProtKB-KW"/>
</dbReference>